<comment type="caution">
    <text evidence="2">The sequence shown here is derived from an EMBL/GenBank/DDBJ whole genome shotgun (WGS) entry which is preliminary data.</text>
</comment>
<accession>A0A9Q3CHV3</accession>
<protein>
    <recommendedName>
        <fullName evidence="1">Reverse transcriptase Ty1/copia-type domain-containing protein</fullName>
    </recommendedName>
</protein>
<dbReference type="PANTHER" id="PTHR11439">
    <property type="entry name" value="GAG-POL-RELATED RETROTRANSPOSON"/>
    <property type="match status" value="1"/>
</dbReference>
<dbReference type="OrthoDB" id="3344688at2759"/>
<evidence type="ECO:0000313" key="3">
    <source>
        <dbReference type="Proteomes" id="UP000765509"/>
    </source>
</evidence>
<dbReference type="CDD" id="cd09272">
    <property type="entry name" value="RNase_HI_RT_Ty1"/>
    <property type="match status" value="1"/>
</dbReference>
<dbReference type="Pfam" id="PF07727">
    <property type="entry name" value="RVT_2"/>
    <property type="match status" value="1"/>
</dbReference>
<evidence type="ECO:0000313" key="2">
    <source>
        <dbReference type="EMBL" id="MBW0482931.1"/>
    </source>
</evidence>
<proteinExistence type="predicted"/>
<keyword evidence="3" id="KW-1185">Reference proteome</keyword>
<name>A0A9Q3CHV3_9BASI</name>
<sequence length="213" mass="24406">MTKHQVWTPSNHPSNLNPLTNTWVFKKKTNENGNITKFKAQLCVRGFSQTEGIDYDEVFAPTGRLASLRLLLTLCSLNKLEVHQMDKQRVIALSSTEAEYNALSSCCQDSEWLCQLFSEITFKKITSTIYSNNQSSIALASNRIYHHGTRHIDFRLHFVWSLIEDEKIILKYIPTQYMVADLLTKNLPYLKSKGHIEIIFGLEGQHKLQGTEG</sequence>
<dbReference type="AlphaFoldDB" id="A0A9Q3CHV3"/>
<dbReference type="Proteomes" id="UP000765509">
    <property type="component" value="Unassembled WGS sequence"/>
</dbReference>
<organism evidence="2 3">
    <name type="scientific">Austropuccinia psidii MF-1</name>
    <dbReference type="NCBI Taxonomy" id="1389203"/>
    <lineage>
        <taxon>Eukaryota</taxon>
        <taxon>Fungi</taxon>
        <taxon>Dikarya</taxon>
        <taxon>Basidiomycota</taxon>
        <taxon>Pucciniomycotina</taxon>
        <taxon>Pucciniomycetes</taxon>
        <taxon>Pucciniales</taxon>
        <taxon>Sphaerophragmiaceae</taxon>
        <taxon>Austropuccinia</taxon>
    </lineage>
</organism>
<gene>
    <name evidence="2" type="ORF">O181_022646</name>
</gene>
<feature type="domain" description="Reverse transcriptase Ty1/copia-type" evidence="1">
    <location>
        <begin position="5"/>
        <end position="88"/>
    </location>
</feature>
<dbReference type="EMBL" id="AVOT02006990">
    <property type="protein sequence ID" value="MBW0482931.1"/>
    <property type="molecule type" value="Genomic_DNA"/>
</dbReference>
<dbReference type="InterPro" id="IPR013103">
    <property type="entry name" value="RVT_2"/>
</dbReference>
<reference evidence="2" key="1">
    <citation type="submission" date="2021-03" db="EMBL/GenBank/DDBJ databases">
        <title>Draft genome sequence of rust myrtle Austropuccinia psidii MF-1, a brazilian biotype.</title>
        <authorList>
            <person name="Quecine M.C."/>
            <person name="Pachon D.M.R."/>
            <person name="Bonatelli M.L."/>
            <person name="Correr F.H."/>
            <person name="Franceschini L.M."/>
            <person name="Leite T.F."/>
            <person name="Margarido G.R.A."/>
            <person name="Almeida C.A."/>
            <person name="Ferrarezi J.A."/>
            <person name="Labate C.A."/>
        </authorList>
    </citation>
    <scope>NUCLEOTIDE SEQUENCE</scope>
    <source>
        <strain evidence="2">MF-1</strain>
    </source>
</reference>
<evidence type="ECO:0000259" key="1">
    <source>
        <dbReference type="Pfam" id="PF07727"/>
    </source>
</evidence>
<dbReference type="PANTHER" id="PTHR11439:SF483">
    <property type="entry name" value="PEPTIDE SYNTHASE GLIP-LIKE, PUTATIVE (AFU_ORTHOLOGUE AFUA_3G12920)-RELATED"/>
    <property type="match status" value="1"/>
</dbReference>